<dbReference type="PANTHER" id="PTHR21716">
    <property type="entry name" value="TRANSMEMBRANE PROTEIN"/>
    <property type="match status" value="1"/>
</dbReference>
<proteinExistence type="inferred from homology"/>
<gene>
    <name evidence="8" type="ORF">C7M84_004490</name>
</gene>
<name>A0A423TKD5_PENVA</name>
<evidence type="ECO:0000256" key="4">
    <source>
        <dbReference type="ARBA" id="ARBA00022989"/>
    </source>
</evidence>
<feature type="transmembrane region" description="Helical" evidence="7">
    <location>
        <begin position="783"/>
        <end position="801"/>
    </location>
</feature>
<feature type="compositionally biased region" description="Basic and acidic residues" evidence="6">
    <location>
        <begin position="281"/>
        <end position="290"/>
    </location>
</feature>
<feature type="transmembrane region" description="Helical" evidence="7">
    <location>
        <begin position="147"/>
        <end position="169"/>
    </location>
</feature>
<reference evidence="8 9" key="2">
    <citation type="submission" date="2019-01" db="EMBL/GenBank/DDBJ databases">
        <title>The decoding of complex shrimp genome reveals the adaptation for benthos swimmer, frequently molting mechanism and breeding impact on genome.</title>
        <authorList>
            <person name="Sun Y."/>
            <person name="Gao Y."/>
            <person name="Yu Y."/>
        </authorList>
    </citation>
    <scope>NUCLEOTIDE SEQUENCE [LARGE SCALE GENOMIC DNA]</scope>
    <source>
        <tissue evidence="8">Muscle</tissue>
    </source>
</reference>
<comment type="subcellular location">
    <subcellularLocation>
        <location evidence="1">Membrane</location>
        <topology evidence="1">Multi-pass membrane protein</topology>
    </subcellularLocation>
</comment>
<evidence type="ECO:0008006" key="10">
    <source>
        <dbReference type="Google" id="ProtNLM"/>
    </source>
</evidence>
<keyword evidence="3 7" id="KW-0812">Transmembrane</keyword>
<feature type="compositionally biased region" description="Polar residues" evidence="6">
    <location>
        <begin position="317"/>
        <end position="331"/>
    </location>
</feature>
<evidence type="ECO:0000256" key="7">
    <source>
        <dbReference type="SAM" id="Phobius"/>
    </source>
</evidence>
<feature type="transmembrane region" description="Helical" evidence="7">
    <location>
        <begin position="175"/>
        <end position="192"/>
    </location>
</feature>
<feature type="transmembrane region" description="Helical" evidence="7">
    <location>
        <begin position="87"/>
        <end position="108"/>
    </location>
</feature>
<organism evidence="8 9">
    <name type="scientific">Penaeus vannamei</name>
    <name type="common">Whiteleg shrimp</name>
    <name type="synonym">Litopenaeus vannamei</name>
    <dbReference type="NCBI Taxonomy" id="6689"/>
    <lineage>
        <taxon>Eukaryota</taxon>
        <taxon>Metazoa</taxon>
        <taxon>Ecdysozoa</taxon>
        <taxon>Arthropoda</taxon>
        <taxon>Crustacea</taxon>
        <taxon>Multicrustacea</taxon>
        <taxon>Malacostraca</taxon>
        <taxon>Eumalacostraca</taxon>
        <taxon>Eucarida</taxon>
        <taxon>Decapoda</taxon>
        <taxon>Dendrobranchiata</taxon>
        <taxon>Penaeoidea</taxon>
        <taxon>Penaeidae</taxon>
        <taxon>Penaeus</taxon>
    </lineage>
</organism>
<evidence type="ECO:0000256" key="3">
    <source>
        <dbReference type="ARBA" id="ARBA00022692"/>
    </source>
</evidence>
<keyword evidence="4 7" id="KW-1133">Transmembrane helix</keyword>
<feature type="transmembrane region" description="Helical" evidence="7">
    <location>
        <begin position="535"/>
        <end position="558"/>
    </location>
</feature>
<feature type="region of interest" description="Disordered" evidence="6">
    <location>
        <begin position="281"/>
        <end position="433"/>
    </location>
</feature>
<comment type="similarity">
    <text evidence="2">Belongs to the autoinducer-2 exporter (AI-2E) (TC 2.A.86) family.</text>
</comment>
<accession>A0A423TKD5</accession>
<sequence length="941" mass="101537">MSLYGENVRSPLEQVWRQFVPQGYDQALRNAFYNVAAVIFVGAAAAAAWSVYKIFEPFVQPLLWAVLIGSLLHPAKDALTRWTRNWLLDVRASHSLLSVSVALLPLHFLDTTSEVVGRFVVRHVRSVVTVTVILPLFYIIIHHTPTFLSTLAYTLCSATMSVITVIVSVVTYNGYVVLTVIFGYLVAVVFFWSSATRDVLGRMSLAVWVMAAAGMSGLWPAGSVPVFIILCLLLVAGLVTEIMDVFSANKAAKGDDASIIEAALLVCLGNASAIENVTCEGQEKEKREMEGIGTGGSLSPVTEEDSVEDIGNKESPSRLSSIPEVTTTSPAETDEGATDNDLDKDTQQEYTSDLDNGDQTQLLKEDVSASLSPKQEEKMHQATEQKPHADDPYRTPLMETPRPRHLLSGNVPSRALPTHGLISPDERPGEEDNGSNMYLKGVLVACILVELWQHNYLLPLLPIAMIYYIIKKVASKYLLWGTALSDVANNARNKVLMWAEARKAAILPPPVKGVIKLLVRTDHRLVVALSAGVDAIVTLLLILAVIFFAVTASIFLAVQIQGESMALVTLGSQMINSTVVNNPQFLELLPEGLGDVVSNALDEGYLYGREWIASMVRGMLGETDEAKAQHLEKQVVELWDRVYQAWVSAHPTPPTSPKVTSEAVALSFDTLVDGLRKTSGLVSFSFLSEVLKDNLGTVVSVLESVWTILLGNLSLAVSALTAAASLLLGGSLSLLNALISVVVFMSSLFYVLSASGSVYKPVAVLGNLAPGQMNQLGKAVEDAVNGVFIASLKMGAFYGMWTWLLHSLFSTNVVYIPSVLGALFGAVPLVGTYWAALPGALELCWSQGSPTLALLLFAAQLLPMSCVDTAIYADIKGGSHPYLTGLAVAGGIFYWGAEGAILGPLLLCILKVATNIYSSLIQSPADITRRFGKLRRNPTIT</sequence>
<dbReference type="Proteomes" id="UP000283509">
    <property type="component" value="Unassembled WGS sequence"/>
</dbReference>
<keyword evidence="9" id="KW-1185">Reference proteome</keyword>
<evidence type="ECO:0000313" key="9">
    <source>
        <dbReference type="Proteomes" id="UP000283509"/>
    </source>
</evidence>
<keyword evidence="5 7" id="KW-0472">Membrane</keyword>
<feature type="transmembrane region" description="Helical" evidence="7">
    <location>
        <begin position="852"/>
        <end position="872"/>
    </location>
</feature>
<feature type="transmembrane region" description="Helical" evidence="7">
    <location>
        <begin position="892"/>
        <end position="913"/>
    </location>
</feature>
<dbReference type="PANTHER" id="PTHR21716:SF4">
    <property type="entry name" value="TRANSMEMBRANE PROTEIN 245"/>
    <property type="match status" value="1"/>
</dbReference>
<feature type="transmembrane region" description="Helical" evidence="7">
    <location>
        <begin position="734"/>
        <end position="752"/>
    </location>
</feature>
<evidence type="ECO:0000313" key="8">
    <source>
        <dbReference type="EMBL" id="ROT76905.1"/>
    </source>
</evidence>
<comment type="caution">
    <text evidence="8">The sequence shown here is derived from an EMBL/GenBank/DDBJ whole genome shotgun (WGS) entry which is preliminary data.</text>
</comment>
<reference evidence="8 9" key="1">
    <citation type="submission" date="2018-04" db="EMBL/GenBank/DDBJ databases">
        <authorList>
            <person name="Zhang X."/>
            <person name="Yuan J."/>
            <person name="Li F."/>
            <person name="Xiang J."/>
        </authorList>
    </citation>
    <scope>NUCLEOTIDE SEQUENCE [LARGE SCALE GENOMIC DNA]</scope>
    <source>
        <tissue evidence="8">Muscle</tissue>
    </source>
</reference>
<evidence type="ECO:0000256" key="2">
    <source>
        <dbReference type="ARBA" id="ARBA00009773"/>
    </source>
</evidence>
<evidence type="ECO:0000256" key="1">
    <source>
        <dbReference type="ARBA" id="ARBA00004141"/>
    </source>
</evidence>
<feature type="transmembrane region" description="Helical" evidence="7">
    <location>
        <begin position="705"/>
        <end position="728"/>
    </location>
</feature>
<dbReference type="EMBL" id="QCYY01001595">
    <property type="protein sequence ID" value="ROT76905.1"/>
    <property type="molecule type" value="Genomic_DNA"/>
</dbReference>
<dbReference type="GO" id="GO:0016020">
    <property type="term" value="C:membrane"/>
    <property type="evidence" value="ECO:0007669"/>
    <property type="project" value="UniProtKB-SubCell"/>
</dbReference>
<evidence type="ECO:0000256" key="5">
    <source>
        <dbReference type="ARBA" id="ARBA00023136"/>
    </source>
</evidence>
<feature type="transmembrane region" description="Helical" evidence="7">
    <location>
        <begin position="120"/>
        <end position="140"/>
    </location>
</feature>
<dbReference type="InterPro" id="IPR002549">
    <property type="entry name" value="AI-2E-like"/>
</dbReference>
<dbReference type="AlphaFoldDB" id="A0A423TKD5"/>
<protein>
    <recommendedName>
        <fullName evidence="10">Transmembrane protein 245</fullName>
    </recommendedName>
</protein>
<feature type="transmembrane region" description="Helical" evidence="7">
    <location>
        <begin position="58"/>
        <end position="75"/>
    </location>
</feature>
<evidence type="ECO:0000256" key="6">
    <source>
        <dbReference type="SAM" id="MobiDB-lite"/>
    </source>
</evidence>
<feature type="compositionally biased region" description="Basic and acidic residues" evidence="6">
    <location>
        <begin position="374"/>
        <end position="393"/>
    </location>
</feature>
<feature type="transmembrane region" description="Helical" evidence="7">
    <location>
        <begin position="813"/>
        <end position="840"/>
    </location>
</feature>
<dbReference type="STRING" id="6689.A0A423TKD5"/>
<feature type="transmembrane region" description="Helical" evidence="7">
    <location>
        <begin position="225"/>
        <end position="243"/>
    </location>
</feature>
<feature type="transmembrane region" description="Helical" evidence="7">
    <location>
        <begin position="31"/>
        <end position="52"/>
    </location>
</feature>
<dbReference type="OrthoDB" id="5970161at2759"/>
<feature type="compositionally biased region" description="Polar residues" evidence="6">
    <location>
        <begin position="348"/>
        <end position="362"/>
    </location>
</feature>